<evidence type="ECO:0000313" key="2">
    <source>
        <dbReference type="Proteomes" id="UP001292094"/>
    </source>
</evidence>
<sequence>MGRTPSPVRCHTTRVRPCRDVSNVRGWMLAAVLAMCSISVRGTRGDLRLVDNGYEGLVVEITDQIPQEHCNHVIHGLKVSRLG</sequence>
<dbReference type="Proteomes" id="UP001292094">
    <property type="component" value="Unassembled WGS sequence"/>
</dbReference>
<accession>A0AAE1NFT3</accession>
<dbReference type="EMBL" id="JAWZYT010006001">
    <property type="protein sequence ID" value="KAK4289063.1"/>
    <property type="molecule type" value="Genomic_DNA"/>
</dbReference>
<organism evidence="1 2">
    <name type="scientific">Petrolisthes manimaculis</name>
    <dbReference type="NCBI Taxonomy" id="1843537"/>
    <lineage>
        <taxon>Eukaryota</taxon>
        <taxon>Metazoa</taxon>
        <taxon>Ecdysozoa</taxon>
        <taxon>Arthropoda</taxon>
        <taxon>Crustacea</taxon>
        <taxon>Multicrustacea</taxon>
        <taxon>Malacostraca</taxon>
        <taxon>Eumalacostraca</taxon>
        <taxon>Eucarida</taxon>
        <taxon>Decapoda</taxon>
        <taxon>Pleocyemata</taxon>
        <taxon>Anomura</taxon>
        <taxon>Galatheoidea</taxon>
        <taxon>Porcellanidae</taxon>
        <taxon>Petrolisthes</taxon>
    </lineage>
</organism>
<gene>
    <name evidence="1" type="ORF">Pmani_037952</name>
</gene>
<proteinExistence type="predicted"/>
<evidence type="ECO:0000313" key="1">
    <source>
        <dbReference type="EMBL" id="KAK4289063.1"/>
    </source>
</evidence>
<keyword evidence="2" id="KW-1185">Reference proteome</keyword>
<reference evidence="1" key="1">
    <citation type="submission" date="2023-11" db="EMBL/GenBank/DDBJ databases">
        <title>Genome assemblies of two species of porcelain crab, Petrolisthes cinctipes and Petrolisthes manimaculis (Anomura: Porcellanidae).</title>
        <authorList>
            <person name="Angst P."/>
        </authorList>
    </citation>
    <scope>NUCLEOTIDE SEQUENCE</scope>
    <source>
        <strain evidence="1">PB745_02</strain>
        <tissue evidence="1">Gill</tissue>
    </source>
</reference>
<dbReference type="AlphaFoldDB" id="A0AAE1NFT3"/>
<name>A0AAE1NFT3_9EUCA</name>
<comment type="caution">
    <text evidence="1">The sequence shown here is derived from an EMBL/GenBank/DDBJ whole genome shotgun (WGS) entry which is preliminary data.</text>
</comment>
<protein>
    <submittedName>
        <fullName evidence="1">Uncharacterized protein</fullName>
    </submittedName>
</protein>